<reference evidence="1 2" key="1">
    <citation type="submission" date="2012-12" db="EMBL/GenBank/DDBJ databases">
        <title>Novel taxa of Listeriaceae from agricultural environments in the United States.</title>
        <authorList>
            <person name="den Bakker H.C."/>
            <person name="Allred A."/>
            <person name="Warchocki S."/>
            <person name="Wright E.M."/>
            <person name="Burrell A."/>
            <person name="Nightingale K.K."/>
            <person name="Kephart D."/>
            <person name="Wiedmann M."/>
        </authorList>
    </citation>
    <scope>NUCLEOTIDE SEQUENCE [LARGE SCALE GENOMIC DNA]</scope>
    <source>
        <strain evidence="1 2">FSL F6-1037</strain>
    </source>
</reference>
<dbReference type="EMBL" id="AODH01000050">
    <property type="protein sequence ID" value="EUJ35963.1"/>
    <property type="molecule type" value="Genomic_DNA"/>
</dbReference>
<protein>
    <submittedName>
        <fullName evidence="1">Uncharacterized protein</fullName>
    </submittedName>
</protein>
<accession>W7CSH7</accession>
<evidence type="ECO:0000313" key="1">
    <source>
        <dbReference type="EMBL" id="EUJ35963.1"/>
    </source>
</evidence>
<name>W7CSH7_9LIST</name>
<dbReference type="RefSeq" id="WP_035315479.1">
    <property type="nucleotide sequence ID" value="NZ_AODH01000050.1"/>
</dbReference>
<feature type="non-terminal residue" evidence="1">
    <location>
        <position position="1"/>
    </location>
</feature>
<organism evidence="1 2">
    <name type="scientific">Brochothrix campestris FSL F6-1037</name>
    <dbReference type="NCBI Taxonomy" id="1265861"/>
    <lineage>
        <taxon>Bacteria</taxon>
        <taxon>Bacillati</taxon>
        <taxon>Bacillota</taxon>
        <taxon>Bacilli</taxon>
        <taxon>Bacillales</taxon>
        <taxon>Listeriaceae</taxon>
        <taxon>Brochothrix</taxon>
    </lineage>
</organism>
<evidence type="ECO:0000313" key="2">
    <source>
        <dbReference type="Proteomes" id="UP000019243"/>
    </source>
</evidence>
<proteinExistence type="predicted"/>
<sequence>RRCLLAEISQKLADGTGRTKVTAARSTSKILEDKRSATISRRCLLAEISQKLADGTGRTKVTATVRSKQLRIAKKEVKVTALIHPNHSYCSSYLKQKNSNGALFLATYR</sequence>
<keyword evidence="2" id="KW-1185">Reference proteome</keyword>
<gene>
    <name evidence="1" type="ORF">BCAMP_11230</name>
</gene>
<comment type="caution">
    <text evidence="1">The sequence shown here is derived from an EMBL/GenBank/DDBJ whole genome shotgun (WGS) entry which is preliminary data.</text>
</comment>
<dbReference type="AlphaFoldDB" id="W7CSH7"/>
<dbReference type="Proteomes" id="UP000019243">
    <property type="component" value="Unassembled WGS sequence"/>
</dbReference>